<sequence length="171" mass="18570">MRFVALLHAVNLGQTRKVSMAELRTLLGTLGLTGVQTYIQSGNALFDADPDPNLGQNLEAALGTHFGFAIPVTLRTAEDWRQAARHCPAHLLTEPVSVAFLARGPRPDAVATLQARDVTPERWALIGAQVYQTVPEGTRNLRLSQAALTRVLGVPCTVRNWRTVQAIAGRL</sequence>
<protein>
    <submittedName>
        <fullName evidence="1">DUF1697 domain-containing protein</fullName>
    </submittedName>
</protein>
<dbReference type="InterPro" id="IPR012545">
    <property type="entry name" value="DUF1697"/>
</dbReference>
<dbReference type="PANTHER" id="PTHR36439:SF1">
    <property type="entry name" value="DUF1697 DOMAIN-CONTAINING PROTEIN"/>
    <property type="match status" value="1"/>
</dbReference>
<proteinExistence type="predicted"/>
<dbReference type="SUPFAM" id="SSF160379">
    <property type="entry name" value="SP0830-like"/>
    <property type="match status" value="1"/>
</dbReference>
<dbReference type="AlphaFoldDB" id="A0A7C9M8P0"/>
<dbReference type="EMBL" id="WQLB01000011">
    <property type="protein sequence ID" value="MVN87083.1"/>
    <property type="molecule type" value="Genomic_DNA"/>
</dbReference>
<dbReference type="Pfam" id="PF08002">
    <property type="entry name" value="DUF1697"/>
    <property type="match status" value="1"/>
</dbReference>
<dbReference type="Gene3D" id="3.30.70.1280">
    <property type="entry name" value="SP0830-like domains"/>
    <property type="match status" value="1"/>
</dbReference>
<evidence type="ECO:0000313" key="1">
    <source>
        <dbReference type="EMBL" id="MVN87083.1"/>
    </source>
</evidence>
<dbReference type="Proteomes" id="UP000483286">
    <property type="component" value="Unassembled WGS sequence"/>
</dbReference>
<keyword evidence="2" id="KW-1185">Reference proteome</keyword>
<comment type="caution">
    <text evidence="1">The sequence shown here is derived from an EMBL/GenBank/DDBJ whole genome shotgun (WGS) entry which is preliminary data.</text>
</comment>
<organism evidence="1 2">
    <name type="scientific">Deinococcus arboris</name>
    <dbReference type="NCBI Taxonomy" id="2682977"/>
    <lineage>
        <taxon>Bacteria</taxon>
        <taxon>Thermotogati</taxon>
        <taxon>Deinococcota</taxon>
        <taxon>Deinococci</taxon>
        <taxon>Deinococcales</taxon>
        <taxon>Deinococcaceae</taxon>
        <taxon>Deinococcus</taxon>
    </lineage>
</organism>
<dbReference type="RefSeq" id="WP_157459139.1">
    <property type="nucleotide sequence ID" value="NZ_WQLB01000011.1"/>
</dbReference>
<accession>A0A7C9M8P0</accession>
<gene>
    <name evidence="1" type="ORF">GO986_09915</name>
</gene>
<name>A0A7C9M8P0_9DEIO</name>
<evidence type="ECO:0000313" key="2">
    <source>
        <dbReference type="Proteomes" id="UP000483286"/>
    </source>
</evidence>
<dbReference type="PANTHER" id="PTHR36439">
    <property type="entry name" value="BLL4334 PROTEIN"/>
    <property type="match status" value="1"/>
</dbReference>
<reference evidence="1 2" key="1">
    <citation type="submission" date="2019-12" db="EMBL/GenBank/DDBJ databases">
        <title>Deinococcus sp. HMF7620 Genome sequencing and assembly.</title>
        <authorList>
            <person name="Kang H."/>
            <person name="Kim H."/>
            <person name="Joh K."/>
        </authorList>
    </citation>
    <scope>NUCLEOTIDE SEQUENCE [LARGE SCALE GENOMIC DNA]</scope>
    <source>
        <strain evidence="1 2">HMF7620</strain>
    </source>
</reference>
<dbReference type="PIRSF" id="PIRSF008502">
    <property type="entry name" value="UCP008502"/>
    <property type="match status" value="1"/>
</dbReference>